<keyword evidence="1" id="KW-1185">Reference proteome</keyword>
<protein>
    <submittedName>
        <fullName evidence="2">Uncharacterized protein</fullName>
    </submittedName>
</protein>
<dbReference type="Proteomes" id="UP000050795">
    <property type="component" value="Unassembled WGS sequence"/>
</dbReference>
<organism evidence="1 2">
    <name type="scientific">Trichobilharzia regenti</name>
    <name type="common">Nasal bird schistosome</name>
    <dbReference type="NCBI Taxonomy" id="157069"/>
    <lineage>
        <taxon>Eukaryota</taxon>
        <taxon>Metazoa</taxon>
        <taxon>Spiralia</taxon>
        <taxon>Lophotrochozoa</taxon>
        <taxon>Platyhelminthes</taxon>
        <taxon>Trematoda</taxon>
        <taxon>Digenea</taxon>
        <taxon>Strigeidida</taxon>
        <taxon>Schistosomatoidea</taxon>
        <taxon>Schistosomatidae</taxon>
        <taxon>Trichobilharzia</taxon>
    </lineage>
</organism>
<reference evidence="2" key="2">
    <citation type="submission" date="2023-11" db="UniProtKB">
        <authorList>
            <consortium name="WormBaseParasite"/>
        </authorList>
    </citation>
    <scope>IDENTIFICATION</scope>
</reference>
<evidence type="ECO:0000313" key="2">
    <source>
        <dbReference type="WBParaSite" id="TREG1_117850.5"/>
    </source>
</evidence>
<reference evidence="1" key="1">
    <citation type="submission" date="2022-06" db="EMBL/GenBank/DDBJ databases">
        <authorList>
            <person name="Berger JAMES D."/>
            <person name="Berger JAMES D."/>
        </authorList>
    </citation>
    <scope>NUCLEOTIDE SEQUENCE [LARGE SCALE GENOMIC DNA]</scope>
</reference>
<name>A0AA85IS33_TRIRE</name>
<dbReference type="WBParaSite" id="TREG1_117850.5">
    <property type="protein sequence ID" value="TREG1_117850.5"/>
    <property type="gene ID" value="TREG1_117850"/>
</dbReference>
<proteinExistence type="predicted"/>
<dbReference type="AlphaFoldDB" id="A0AA85IS33"/>
<accession>A0AA85IS33</accession>
<sequence>MSAFQSIKTRELRYLEQIQHENLLLYLCVLFVIIHTGDFNVLDSDVQLANGRPTYSIEWSELRNIVSEYIRMNKTYAPTNDPNAREKVAKAEILDKMMKEYEFFLRNSSVVRKQEQLKPTLTAQKENPETTELPVVTYGWMNIADDHEKYAFLLRRLSSVEWSELRNIVSEYIRMNKTYAPTNDPNAREKVAKAEILDKMMREYEFFLRNSSVVPKQEQLKPKLTAEEEELRREYAIFLHQQQKLRKQEQLKSTSTAEEEELRRGHVDDRFYRGKLNAVMSLENRVAEATGRKSNALGRLFGNSRVIQKSKTSTEKRKEKVVRKTSNHGVIGGEQFIIL</sequence>
<evidence type="ECO:0000313" key="1">
    <source>
        <dbReference type="Proteomes" id="UP000050795"/>
    </source>
</evidence>